<name>U6KPB0_EIMTE</name>
<feature type="region of interest" description="Disordered" evidence="1">
    <location>
        <begin position="141"/>
        <end position="182"/>
    </location>
</feature>
<evidence type="ECO:0000256" key="1">
    <source>
        <dbReference type="SAM" id="MobiDB-lite"/>
    </source>
</evidence>
<dbReference type="Proteomes" id="UP000030747">
    <property type="component" value="Unassembled WGS sequence"/>
</dbReference>
<dbReference type="AlphaFoldDB" id="U6KPB0"/>
<feature type="transmembrane region" description="Helical" evidence="2">
    <location>
        <begin position="202"/>
        <end position="226"/>
    </location>
</feature>
<feature type="compositionally biased region" description="Basic and acidic residues" evidence="1">
    <location>
        <begin position="289"/>
        <end position="303"/>
    </location>
</feature>
<dbReference type="OrthoDB" id="10376210at2759"/>
<reference evidence="3" key="1">
    <citation type="submission" date="2013-10" db="EMBL/GenBank/DDBJ databases">
        <title>Genomic analysis of the causative agents of coccidiosis in chickens.</title>
        <authorList>
            <person name="Reid A.J."/>
            <person name="Blake D."/>
            <person name="Billington K."/>
            <person name="Browne H."/>
            <person name="Dunn M."/>
            <person name="Hung S."/>
            <person name="Kawahara F."/>
            <person name="Miranda-Saavedra D."/>
            <person name="Mourier T."/>
            <person name="Nagra H."/>
            <person name="Otto T.D."/>
            <person name="Rawlings N."/>
            <person name="Sanchez A."/>
            <person name="Sanders M."/>
            <person name="Subramaniam C."/>
            <person name="Tay Y."/>
            <person name="Dear P."/>
            <person name="Doerig C."/>
            <person name="Gruber A."/>
            <person name="Parkinson J."/>
            <person name="Shirley M."/>
            <person name="Wan K.L."/>
            <person name="Berriman M."/>
            <person name="Tomley F."/>
            <person name="Pain A."/>
        </authorList>
    </citation>
    <scope>NUCLEOTIDE SEQUENCE [LARGE SCALE GENOMIC DNA]</scope>
    <source>
        <strain evidence="3">Houghton</strain>
    </source>
</reference>
<keyword evidence="2" id="KW-0812">Transmembrane</keyword>
<gene>
    <name evidence="3" type="ORF">ETH_00024425</name>
</gene>
<feature type="transmembrane region" description="Helical" evidence="2">
    <location>
        <begin position="39"/>
        <end position="59"/>
    </location>
</feature>
<feature type="region of interest" description="Disordered" evidence="1">
    <location>
        <begin position="108"/>
        <end position="127"/>
    </location>
</feature>
<evidence type="ECO:0000313" key="3">
    <source>
        <dbReference type="EMBL" id="CDJ39917.1"/>
    </source>
</evidence>
<organism evidence="3 4">
    <name type="scientific">Eimeria tenella</name>
    <name type="common">Coccidian parasite</name>
    <dbReference type="NCBI Taxonomy" id="5802"/>
    <lineage>
        <taxon>Eukaryota</taxon>
        <taxon>Sar</taxon>
        <taxon>Alveolata</taxon>
        <taxon>Apicomplexa</taxon>
        <taxon>Conoidasida</taxon>
        <taxon>Coccidia</taxon>
        <taxon>Eucoccidiorida</taxon>
        <taxon>Eimeriorina</taxon>
        <taxon>Eimeriidae</taxon>
        <taxon>Eimeria</taxon>
    </lineage>
</organism>
<sequence length="335" mass="36535">MSNRNEPPGKLGWLLSAAPAVRYVTTAPEELRRTNCPQVLAVPLGIMLLIALAWLGSALTQSSSVASPGAAPHRLASISRLSWTSQKFPKDAPAALQPAAAAAQIPHPTQLPHETPPEAGGSSRQSLRSANFLKPRALEFPTSLNSTKTPTPQPQQRTQRPHSSSSSSAPSVDPPAGGASRAPDSKWHLFSFVQGSPMPNTVIVIFVGSAVVLVLIVVAIISHYALSSRTQMRQGSAGFSRQQYHGRAQQRNPLVPRLNHDVFASVVESHPISRPESFNSLYDLPPGFNERKTPRELEYERRVMQTRLAPRPEDPQREQTRRMDSRSSPRGKLDS</sequence>
<evidence type="ECO:0008006" key="5">
    <source>
        <dbReference type="Google" id="ProtNLM"/>
    </source>
</evidence>
<keyword evidence="2" id="KW-1133">Transmembrane helix</keyword>
<evidence type="ECO:0000313" key="4">
    <source>
        <dbReference type="Proteomes" id="UP000030747"/>
    </source>
</evidence>
<dbReference type="EMBL" id="HG674763">
    <property type="protein sequence ID" value="CDJ39917.1"/>
    <property type="molecule type" value="Genomic_DNA"/>
</dbReference>
<feature type="compositionally biased region" description="Basic and acidic residues" evidence="1">
    <location>
        <begin position="310"/>
        <end position="335"/>
    </location>
</feature>
<evidence type="ECO:0000256" key="2">
    <source>
        <dbReference type="SAM" id="Phobius"/>
    </source>
</evidence>
<keyword evidence="2" id="KW-0472">Membrane</keyword>
<accession>U6KPB0</accession>
<keyword evidence="4" id="KW-1185">Reference proteome</keyword>
<dbReference type="RefSeq" id="XP_013230670.1">
    <property type="nucleotide sequence ID" value="XM_013375216.1"/>
</dbReference>
<reference evidence="3" key="2">
    <citation type="submission" date="2013-10" db="EMBL/GenBank/DDBJ databases">
        <authorList>
            <person name="Aslett M."/>
        </authorList>
    </citation>
    <scope>NUCLEOTIDE SEQUENCE [LARGE SCALE GENOMIC DNA]</scope>
    <source>
        <strain evidence="3">Houghton</strain>
    </source>
</reference>
<dbReference type="VEuPathDB" id="ToxoDB:ETH2_1566500"/>
<feature type="region of interest" description="Disordered" evidence="1">
    <location>
        <begin position="289"/>
        <end position="335"/>
    </location>
</feature>
<feature type="compositionally biased region" description="Low complexity" evidence="1">
    <location>
        <begin position="146"/>
        <end position="175"/>
    </location>
</feature>
<dbReference type="GeneID" id="25253997"/>
<protein>
    <recommendedName>
        <fullName evidence="5">Transmembrane protein</fullName>
    </recommendedName>
</protein>
<proteinExistence type="predicted"/>
<dbReference type="VEuPathDB" id="ToxoDB:ETH_00024425"/>